<dbReference type="Proteomes" id="UP001160390">
    <property type="component" value="Unassembled WGS sequence"/>
</dbReference>
<dbReference type="Pfam" id="PF20183">
    <property type="entry name" value="DUF6546"/>
    <property type="match status" value="1"/>
</dbReference>
<feature type="domain" description="DUF6546" evidence="1">
    <location>
        <begin position="328"/>
        <end position="485"/>
    </location>
</feature>
<dbReference type="InterPro" id="IPR046676">
    <property type="entry name" value="DUF6546"/>
</dbReference>
<protein>
    <recommendedName>
        <fullName evidence="1">DUF6546 domain-containing protein</fullName>
    </recommendedName>
</protein>
<accession>A0AA35LRX8</accession>
<sequence>MSWQKLPKELQLQILEEVANSDDHRNLPRLARVCRDWQNFFEFLIYKHVVLDEDVLHAFEATVAANRAKLAAVEAVTFRIKLPEYQYPQCLGPEDVDTTISNNQAFTYQVLGLLDMLSGWHEIKSKGITLGLAVFTPSDNEHRFFFCEEEEDYPFQFEGDLQRSPNLLEYYQRNIWKSTRYICPSEYHYDLPNEIEEETRVCGEPLVFVREGEFIPYLPRVPIVEHFSIRRQRFRSIGVCTVALIAFRCLTNVRSLRFERRAAQDVTLDISERQSQAESLILALGLHRSIRQLSFTEWTSFHSTLDFGWKPSMLRNAGIARVFQYLTDFATNCTGTVDHILAEMTTPGMCQSLERLSLAPQSFNRKSSSQHAMMDTIERSTEILPACPNLRVMELWGVKDGDGRIFRYKMDRGARRASITWSTCRSDIPFLNRVVVKSWVDATTNIGAHPLAICTENIDETELAMQINHGQPLLKYLELRHLLMHPLTLAEINAEDELMRIRGRRRLPRSNIEQ</sequence>
<comment type="caution">
    <text evidence="2">The sequence shown here is derived from an EMBL/GenBank/DDBJ whole genome shotgun (WGS) entry which is preliminary data.</text>
</comment>
<evidence type="ECO:0000259" key="1">
    <source>
        <dbReference type="Pfam" id="PF20183"/>
    </source>
</evidence>
<dbReference type="AlphaFoldDB" id="A0AA35LRX8"/>
<dbReference type="Gene3D" id="1.20.1280.50">
    <property type="match status" value="1"/>
</dbReference>
<evidence type="ECO:0000313" key="2">
    <source>
        <dbReference type="EMBL" id="CAI6046979.1"/>
    </source>
</evidence>
<evidence type="ECO:0000313" key="3">
    <source>
        <dbReference type="Proteomes" id="UP001160390"/>
    </source>
</evidence>
<gene>
    <name evidence="2" type="ORF">CCHLO57077_00013011</name>
</gene>
<proteinExistence type="predicted"/>
<dbReference type="SUPFAM" id="SSF81383">
    <property type="entry name" value="F-box domain"/>
    <property type="match status" value="1"/>
</dbReference>
<keyword evidence="3" id="KW-1185">Reference proteome</keyword>
<dbReference type="InterPro" id="IPR036047">
    <property type="entry name" value="F-box-like_dom_sf"/>
</dbReference>
<name>A0AA35LRX8_9HYPO</name>
<reference evidence="2" key="1">
    <citation type="submission" date="2023-01" db="EMBL/GenBank/DDBJ databases">
        <authorList>
            <person name="Piombo E."/>
        </authorList>
    </citation>
    <scope>NUCLEOTIDE SEQUENCE</scope>
</reference>
<organism evidence="2 3">
    <name type="scientific">Clonostachys chloroleuca</name>
    <dbReference type="NCBI Taxonomy" id="1926264"/>
    <lineage>
        <taxon>Eukaryota</taxon>
        <taxon>Fungi</taxon>
        <taxon>Dikarya</taxon>
        <taxon>Ascomycota</taxon>
        <taxon>Pezizomycotina</taxon>
        <taxon>Sordariomycetes</taxon>
        <taxon>Hypocreomycetidae</taxon>
        <taxon>Hypocreales</taxon>
        <taxon>Bionectriaceae</taxon>
        <taxon>Clonostachys</taxon>
    </lineage>
</organism>
<dbReference type="EMBL" id="CABFNP030000582">
    <property type="protein sequence ID" value="CAI6046979.1"/>
    <property type="molecule type" value="Genomic_DNA"/>
</dbReference>